<feature type="compositionally biased region" description="Basic residues" evidence="7">
    <location>
        <begin position="195"/>
        <end position="204"/>
    </location>
</feature>
<dbReference type="GO" id="GO:0005576">
    <property type="term" value="C:extracellular region"/>
    <property type="evidence" value="ECO:0007669"/>
    <property type="project" value="UniProtKB-SubCell"/>
</dbReference>
<dbReference type="GO" id="GO:0005737">
    <property type="term" value="C:cytoplasm"/>
    <property type="evidence" value="ECO:0007669"/>
    <property type="project" value="TreeGrafter"/>
</dbReference>
<evidence type="ECO:0000256" key="6">
    <source>
        <dbReference type="ARBA" id="ARBA00034121"/>
    </source>
</evidence>
<evidence type="ECO:0000256" key="8">
    <source>
        <dbReference type="SAM" id="SignalP"/>
    </source>
</evidence>
<feature type="chain" id="PRO_5003159749" evidence="8">
    <location>
        <begin position="19"/>
        <end position="224"/>
    </location>
</feature>
<evidence type="ECO:0000256" key="2">
    <source>
        <dbReference type="ARBA" id="ARBA00022525"/>
    </source>
</evidence>
<evidence type="ECO:0000256" key="1">
    <source>
        <dbReference type="ARBA" id="ARBA00004613"/>
    </source>
</evidence>
<dbReference type="PANTHER" id="PTHR10612:SF34">
    <property type="entry name" value="APOLIPOPROTEIN D"/>
    <property type="match status" value="1"/>
</dbReference>
<feature type="signal peptide" evidence="8">
    <location>
        <begin position="1"/>
        <end position="18"/>
    </location>
</feature>
<evidence type="ECO:0000256" key="4">
    <source>
        <dbReference type="ARBA" id="ARBA00022729"/>
    </source>
</evidence>
<organism evidence="9">
    <name type="scientific">Triatoma matogrossensis</name>
    <dbReference type="NCBI Taxonomy" id="162370"/>
    <lineage>
        <taxon>Eukaryota</taxon>
        <taxon>Metazoa</taxon>
        <taxon>Ecdysozoa</taxon>
        <taxon>Arthropoda</taxon>
        <taxon>Hexapoda</taxon>
        <taxon>Insecta</taxon>
        <taxon>Pterygota</taxon>
        <taxon>Neoptera</taxon>
        <taxon>Paraneoptera</taxon>
        <taxon>Hemiptera</taxon>
        <taxon>Heteroptera</taxon>
        <taxon>Panheteroptera</taxon>
        <taxon>Cimicomorpha</taxon>
        <taxon>Reduviidae</taxon>
        <taxon>Triatominae</taxon>
        <taxon>Triatoma</taxon>
    </lineage>
</organism>
<comment type="subcellular location">
    <subcellularLocation>
        <location evidence="1">Secreted</location>
    </subcellularLocation>
</comment>
<accession>E2J740</accession>
<keyword evidence="3" id="KW-0800">Toxin</keyword>
<evidence type="ECO:0000313" key="9">
    <source>
        <dbReference type="EMBL" id="ADN29758.1"/>
    </source>
</evidence>
<evidence type="ECO:0000256" key="7">
    <source>
        <dbReference type="SAM" id="MobiDB-lite"/>
    </source>
</evidence>
<evidence type="ECO:0000256" key="5">
    <source>
        <dbReference type="ARBA" id="ARBA00023240"/>
    </source>
</evidence>
<dbReference type="GO" id="GO:0000302">
    <property type="term" value="P:response to reactive oxygen species"/>
    <property type="evidence" value="ECO:0007669"/>
    <property type="project" value="TreeGrafter"/>
</dbReference>
<proteinExistence type="evidence at transcript level"/>
<reference evidence="9" key="1">
    <citation type="journal article" date="2012" name="Am. J. Trop. Med. Hyg.">
        <title>An insight into the sialotranscriptome of Triatoma matogrossensis, a kissing bug associated with fogo selvagem in South America.</title>
        <authorList>
            <person name="Assumpcao T.C."/>
            <person name="Eaton D.P."/>
            <person name="Pham V.M."/>
            <person name="Francischetti I.M."/>
            <person name="Aoki V."/>
            <person name="Hans-Filho G."/>
            <person name="Rivitti E.A."/>
            <person name="Valenzuela J.G."/>
            <person name="Diaz L.A."/>
            <person name="Ribeiro J.M."/>
        </authorList>
    </citation>
    <scope>NUCLEOTIDE SEQUENCE</scope>
    <source>
        <tissue evidence="9">Salivary gland</tissue>
    </source>
</reference>
<evidence type="ECO:0000256" key="3">
    <source>
        <dbReference type="ARBA" id="ARBA00022656"/>
    </source>
</evidence>
<sequence>MKTIIAVTIFGILTYAFAEKLKYGENVCQDVDGLVNLDLKKFFKGTWYLTHSTPSARVTGSTICRDYEPEVKENGTVVVSYGYYENGADGNYYDIKCYGNQNKTRIDIFNFDCYSTNTRGEDNVPHVNASFVATDYDNFGVIYRCVESRTHFEDNVFIIFRRPDPSDGEVKKIAKFYKLKLNKLISRKGVTCKTKKKKKKKKKIGAPPAPSNFKPKKFFFGAPI</sequence>
<keyword evidence="2" id="KW-0964">Secreted</keyword>
<dbReference type="GO" id="GO:0006629">
    <property type="term" value="P:lipid metabolic process"/>
    <property type="evidence" value="ECO:0007669"/>
    <property type="project" value="TreeGrafter"/>
</dbReference>
<comment type="similarity">
    <text evidence="6">Belongs to the calycin superfamily. Triabin family.</text>
</comment>
<dbReference type="Gene3D" id="2.40.128.20">
    <property type="match status" value="1"/>
</dbReference>
<dbReference type="SUPFAM" id="SSF50814">
    <property type="entry name" value="Lipocalins"/>
    <property type="match status" value="1"/>
</dbReference>
<dbReference type="InterPro" id="IPR012674">
    <property type="entry name" value="Calycin"/>
</dbReference>
<protein>
    <submittedName>
        <fullName evidence="9">Tm227 salivary lipocalin</fullName>
    </submittedName>
</protein>
<dbReference type="CDD" id="cd19423">
    <property type="entry name" value="lipocalin_LTBP1-like"/>
    <property type="match status" value="1"/>
</dbReference>
<keyword evidence="4 8" id="KW-0732">Signal</keyword>
<dbReference type="AlphaFoldDB" id="E2J740"/>
<feature type="region of interest" description="Disordered" evidence="7">
    <location>
        <begin position="195"/>
        <end position="215"/>
    </location>
</feature>
<dbReference type="Pfam" id="PF03973">
    <property type="entry name" value="Triabin"/>
    <property type="match status" value="1"/>
</dbReference>
<dbReference type="GO" id="GO:0030682">
    <property type="term" value="P:symbiont-mediated perturbation of host defenses"/>
    <property type="evidence" value="ECO:0007669"/>
    <property type="project" value="InterPro"/>
</dbReference>
<name>E2J740_9HEMI</name>
<dbReference type="InterPro" id="IPR005657">
    <property type="entry name" value="Triabi/Procalin"/>
</dbReference>
<dbReference type="GO" id="GO:0090729">
    <property type="term" value="F:toxin activity"/>
    <property type="evidence" value="ECO:0007669"/>
    <property type="project" value="UniProtKB-KW"/>
</dbReference>
<dbReference type="PANTHER" id="PTHR10612">
    <property type="entry name" value="APOLIPOPROTEIN D"/>
    <property type="match status" value="1"/>
</dbReference>
<dbReference type="EMBL" id="HP429258">
    <property type="protein sequence ID" value="ADN29758.1"/>
    <property type="molecule type" value="mRNA"/>
</dbReference>
<keyword evidence="5" id="KW-1199">Hemostasis impairing toxin</keyword>